<sequence length="98" mass="11178">MATYESDAGGIDVLLYDREKNKVVLPDIAQIISTKLKQKCSIRISNQMGFDALSRVKLRLADNFEEGEDKPDTHCFKGEEEWVLDQKRSTAEQIKSSR</sequence>
<accession>A0ACC5P089</accession>
<dbReference type="Proteomes" id="UP000569005">
    <property type="component" value="Unassembled WGS sequence"/>
</dbReference>
<evidence type="ECO:0000313" key="1">
    <source>
        <dbReference type="EMBL" id="MBB5340268.1"/>
    </source>
</evidence>
<name>A0ACC5P089_9BACT</name>
<evidence type="ECO:0000313" key="2">
    <source>
        <dbReference type="Proteomes" id="UP000569005"/>
    </source>
</evidence>
<keyword evidence="2" id="KW-1185">Reference proteome</keyword>
<reference evidence="1" key="1">
    <citation type="submission" date="2020-08" db="EMBL/GenBank/DDBJ databases">
        <title>Genomic Encyclopedia of Type Strains, Phase IV (KMG-V): Genome sequencing to study the core and pangenomes of soil and plant-associated prokaryotes.</title>
        <authorList>
            <person name="Whitman W."/>
        </authorList>
    </citation>
    <scope>NUCLEOTIDE SEQUENCE</scope>
    <source>
        <strain evidence="1">M8UP15</strain>
    </source>
</reference>
<organism evidence="1 2">
    <name type="scientific">Tunturiibacter gelidiferens</name>
    <dbReference type="NCBI Taxonomy" id="3069689"/>
    <lineage>
        <taxon>Bacteria</taxon>
        <taxon>Pseudomonadati</taxon>
        <taxon>Acidobacteriota</taxon>
        <taxon>Terriglobia</taxon>
        <taxon>Terriglobales</taxon>
        <taxon>Acidobacteriaceae</taxon>
        <taxon>Tunturiibacter</taxon>
    </lineage>
</organism>
<dbReference type="EMBL" id="JACHEA010000001">
    <property type="protein sequence ID" value="MBB5340268.1"/>
    <property type="molecule type" value="Genomic_DNA"/>
</dbReference>
<comment type="caution">
    <text evidence="1">The sequence shown here is derived from an EMBL/GenBank/DDBJ whole genome shotgun (WGS) entry which is preliminary data.</text>
</comment>
<gene>
    <name evidence="1" type="ORF">HDF13_002601</name>
</gene>
<protein>
    <submittedName>
        <fullName evidence="1">Uncharacterized protein</fullName>
    </submittedName>
</protein>
<proteinExistence type="predicted"/>